<dbReference type="Proteomes" id="UP000826656">
    <property type="component" value="Unassembled WGS sequence"/>
</dbReference>
<evidence type="ECO:0000313" key="3">
    <source>
        <dbReference type="EMBL" id="KAH0769439.1"/>
    </source>
</evidence>
<organism evidence="3 4">
    <name type="scientific">Solanum tuberosum</name>
    <name type="common">Potato</name>
    <dbReference type="NCBI Taxonomy" id="4113"/>
    <lineage>
        <taxon>Eukaryota</taxon>
        <taxon>Viridiplantae</taxon>
        <taxon>Streptophyta</taxon>
        <taxon>Embryophyta</taxon>
        <taxon>Tracheophyta</taxon>
        <taxon>Spermatophyta</taxon>
        <taxon>Magnoliopsida</taxon>
        <taxon>eudicotyledons</taxon>
        <taxon>Gunneridae</taxon>
        <taxon>Pentapetalae</taxon>
        <taxon>asterids</taxon>
        <taxon>lamiids</taxon>
        <taxon>Solanales</taxon>
        <taxon>Solanaceae</taxon>
        <taxon>Solanoideae</taxon>
        <taxon>Solaneae</taxon>
        <taxon>Solanum</taxon>
    </lineage>
</organism>
<dbReference type="PANTHER" id="PTHR27003">
    <property type="entry name" value="OS07G0166700 PROTEIN"/>
    <property type="match status" value="1"/>
</dbReference>
<dbReference type="InterPro" id="IPR008271">
    <property type="entry name" value="Ser/Thr_kinase_AS"/>
</dbReference>
<keyword evidence="4" id="KW-1185">Reference proteome</keyword>
<comment type="caution">
    <text evidence="3">The sequence shown here is derived from an EMBL/GenBank/DDBJ whole genome shotgun (WGS) entry which is preliminary data.</text>
</comment>
<dbReference type="Gene3D" id="1.10.510.10">
    <property type="entry name" value="Transferase(Phosphotransferase) domain 1"/>
    <property type="match status" value="2"/>
</dbReference>
<evidence type="ECO:0000313" key="4">
    <source>
        <dbReference type="Proteomes" id="UP000826656"/>
    </source>
</evidence>
<proteinExistence type="predicted"/>
<sequence>MDRISSSLTWERRIEIAIGATCGLDFLHTSRNRVIHRDIKSSNILLDENWATWAKQCIKEGEINKLIDQNLVGSISSTCLKAFIGISAKCFYGHPQERLAMYKVVKSLELALVSQKNEGEGNKIKVSKLRVKHEQMKHELEEMKVTLANRDVEIARLNAQLEPSGDGLTTLNLWKPWLNSIGIRRIFHST</sequence>
<dbReference type="PROSITE" id="PS50011">
    <property type="entry name" value="PROTEIN_KINASE_DOM"/>
    <property type="match status" value="1"/>
</dbReference>
<feature type="domain" description="Protein kinase" evidence="2">
    <location>
        <begin position="1"/>
        <end position="190"/>
    </location>
</feature>
<dbReference type="PANTHER" id="PTHR27003:SF467">
    <property type="entry name" value="PROTEIN KINASE DOMAIN-CONTAINING PROTEIN"/>
    <property type="match status" value="1"/>
</dbReference>
<feature type="coiled-coil region" evidence="1">
    <location>
        <begin position="126"/>
        <end position="160"/>
    </location>
</feature>
<protein>
    <recommendedName>
        <fullName evidence="2">Protein kinase domain-containing protein</fullName>
    </recommendedName>
</protein>
<dbReference type="InterPro" id="IPR000719">
    <property type="entry name" value="Prot_kinase_dom"/>
</dbReference>
<evidence type="ECO:0000256" key="1">
    <source>
        <dbReference type="SAM" id="Coils"/>
    </source>
</evidence>
<dbReference type="SUPFAM" id="SSF56112">
    <property type="entry name" value="Protein kinase-like (PK-like)"/>
    <property type="match status" value="1"/>
</dbReference>
<name>A0ABQ7VNW0_SOLTU</name>
<dbReference type="PROSITE" id="PS00108">
    <property type="entry name" value="PROTEIN_KINASE_ST"/>
    <property type="match status" value="1"/>
</dbReference>
<keyword evidence="1" id="KW-0175">Coiled coil</keyword>
<reference evidence="3 4" key="1">
    <citation type="journal article" date="2021" name="bioRxiv">
        <title>Chromosome-scale and haplotype-resolved genome assembly of a tetraploid potato cultivar.</title>
        <authorList>
            <person name="Sun H."/>
            <person name="Jiao W.-B."/>
            <person name="Krause K."/>
            <person name="Campoy J.A."/>
            <person name="Goel M."/>
            <person name="Folz-Donahue K."/>
            <person name="Kukat C."/>
            <person name="Huettel B."/>
            <person name="Schneeberger K."/>
        </authorList>
    </citation>
    <scope>NUCLEOTIDE SEQUENCE [LARGE SCALE GENOMIC DNA]</scope>
    <source>
        <strain evidence="3">SolTubOtavaFocal</strain>
        <tissue evidence="3">Leaves</tissue>
    </source>
</reference>
<gene>
    <name evidence="3" type="ORF">KY290_013420</name>
</gene>
<dbReference type="InterPro" id="IPR045272">
    <property type="entry name" value="ANXUR1/2-like"/>
</dbReference>
<accession>A0ABQ7VNW0</accession>
<dbReference type="InterPro" id="IPR011009">
    <property type="entry name" value="Kinase-like_dom_sf"/>
</dbReference>
<evidence type="ECO:0000259" key="2">
    <source>
        <dbReference type="PROSITE" id="PS50011"/>
    </source>
</evidence>
<dbReference type="EMBL" id="JAIVGD010000011">
    <property type="protein sequence ID" value="KAH0769439.1"/>
    <property type="molecule type" value="Genomic_DNA"/>
</dbReference>